<comment type="caution">
    <text evidence="1">The sequence shown here is derived from an EMBL/GenBank/DDBJ whole genome shotgun (WGS) entry which is preliminary data.</text>
</comment>
<evidence type="ECO:0000313" key="1">
    <source>
        <dbReference type="EMBL" id="PZN84061.1"/>
    </source>
</evidence>
<organism evidence="1 2">
    <name type="scientific">Candidatus Methylumidiphilus alinenensis</name>
    <dbReference type="NCBI Taxonomy" id="2202197"/>
    <lineage>
        <taxon>Bacteria</taxon>
        <taxon>Pseudomonadati</taxon>
        <taxon>Pseudomonadota</taxon>
        <taxon>Gammaproteobacteria</taxon>
        <taxon>Methylococcales</taxon>
        <taxon>Candidatus Methylumidiphilus</taxon>
    </lineage>
</organism>
<name>A0A2W4RJI3_9GAMM</name>
<accession>A0A2W4RJI3</accession>
<dbReference type="Proteomes" id="UP000249396">
    <property type="component" value="Unassembled WGS sequence"/>
</dbReference>
<protein>
    <submittedName>
        <fullName evidence="1">Uncharacterized protein</fullName>
    </submittedName>
</protein>
<reference evidence="1 2" key="1">
    <citation type="journal article" date="2018" name="Aquat. Microb. Ecol.">
        <title>Gammaproteobacterial methanotrophs dominate.</title>
        <authorList>
            <person name="Rissanen A.J."/>
            <person name="Saarenheimo J."/>
            <person name="Tiirola M."/>
            <person name="Peura S."/>
            <person name="Aalto S.L."/>
            <person name="Karvinen A."/>
            <person name="Nykanen H."/>
        </authorList>
    </citation>
    <scope>NUCLEOTIDE SEQUENCE [LARGE SCALE GENOMIC DNA]</scope>
    <source>
        <strain evidence="1">AMbin10</strain>
    </source>
</reference>
<gene>
    <name evidence="1" type="ORF">DM484_03365</name>
</gene>
<dbReference type="EMBL" id="QJPH01000166">
    <property type="protein sequence ID" value="PZN84061.1"/>
    <property type="molecule type" value="Genomic_DNA"/>
</dbReference>
<sequence>MLTRIDKARDKLRGNRPQHTLVYVAKNRLLRVDLDREGRFIGNPLIVDCECATADALPTVLPRSLMGLPRPARKLWVLYEALPFYTLSLPSSQVTDVKPEQLRQALLFELEQMAGIGADNKQLAFSLFANEDGMNHYTVSLAPAKVFEQLQKSARKSACRLYGLAYAGAVPRQLHLDVPPGPWARLEYWANGVVGLHGTAEGVQGVLSFQEIPAKRLESELERWLKSLGLSVGIETLVTAPGINAPLLGDIPLSLENRDNLEEWLQAWATAISTGSLSGVPLFRPTVTPEQELNMTIGLATAALAVCLVHFGWYHHQSTLMEGERDILKKTEQKIKTINESMKKQQEKRDGIVKALDKIKGQHVSLPLVLDALRRRPAMLLRDLALHRTDDVVVERIVAEKDAVVVEGATLKPAAANDLSALLEPRMDALGWRMAPPEKKDMGLFTGGGPWSFKMRLTDNGLAGFVLPKQAEKTGGGR</sequence>
<proteinExistence type="predicted"/>
<evidence type="ECO:0000313" key="2">
    <source>
        <dbReference type="Proteomes" id="UP000249396"/>
    </source>
</evidence>
<dbReference type="AlphaFoldDB" id="A0A2W4RJI3"/>